<dbReference type="SUPFAM" id="SSF74653">
    <property type="entry name" value="TolA/TonB C-terminal domain"/>
    <property type="match status" value="1"/>
</dbReference>
<dbReference type="RefSeq" id="WP_130233530.1">
    <property type="nucleotide sequence ID" value="NZ_BMEF01000007.1"/>
</dbReference>
<keyword evidence="6" id="KW-0812">Transmembrane</keyword>
<comment type="subcellular location">
    <subcellularLocation>
        <location evidence="1">Cell inner membrane</location>
        <topology evidence="1">Single-pass membrane protein</topology>
        <orientation evidence="1">Periplasmic side</orientation>
    </subcellularLocation>
</comment>
<evidence type="ECO:0000256" key="3">
    <source>
        <dbReference type="ARBA" id="ARBA00022448"/>
    </source>
</evidence>
<proteinExistence type="inferred from homology"/>
<dbReference type="OrthoDB" id="5348636at2"/>
<accession>A0A5C2HE19</accession>
<keyword evidence="8" id="KW-1133">Transmembrane helix</keyword>
<protein>
    <submittedName>
        <fullName evidence="11">Energy transduction protein TonB</fullName>
    </submittedName>
</protein>
<evidence type="ECO:0000256" key="6">
    <source>
        <dbReference type="ARBA" id="ARBA00022692"/>
    </source>
</evidence>
<dbReference type="GO" id="GO:0030288">
    <property type="term" value="C:outer membrane-bounded periplasmic space"/>
    <property type="evidence" value="ECO:0007669"/>
    <property type="project" value="InterPro"/>
</dbReference>
<reference evidence="11 12" key="3">
    <citation type="submission" date="2019-09" db="EMBL/GenBank/DDBJ databases">
        <title>Taxonomic note: a critical rebuttal of the proposed division of the genus Arcobacter into six genera, emended descriptions of Arcobacter anaerophilus and the genus Arcobacter, and an assessment of genus-level boundaries for Epsilonproteobacteria using in silico genomic comparator tools.</title>
        <authorList>
            <person name="On S.L.W."/>
            <person name="Miller W.G."/>
            <person name="Biggs P."/>
            <person name="Cornelius A."/>
            <person name="Vandamme P."/>
        </authorList>
    </citation>
    <scope>NUCLEOTIDE SEQUENCE [LARGE SCALE GENOMIC DNA]</scope>
    <source>
        <strain evidence="11 12">LMG 26638</strain>
    </source>
</reference>
<keyword evidence="5" id="KW-0997">Cell inner membrane</keyword>
<evidence type="ECO:0000256" key="4">
    <source>
        <dbReference type="ARBA" id="ARBA00022475"/>
    </source>
</evidence>
<evidence type="ECO:0000259" key="10">
    <source>
        <dbReference type="PROSITE" id="PS52015"/>
    </source>
</evidence>
<reference evidence="12" key="1">
    <citation type="submission" date="2019-09" db="EMBL/GenBank/DDBJ databases">
        <title>Complete genome sequencing of four Arcobacter species reveals a diverse suite of mobile elements.</title>
        <authorList>
            <person name="On S.L.W."/>
            <person name="Miller W.G."/>
            <person name="Biggs P."/>
            <person name="Cornelius A."/>
            <person name="Vandamme P."/>
        </authorList>
    </citation>
    <scope>NUCLEOTIDE SEQUENCE [LARGE SCALE GENOMIC DNA]</scope>
    <source>
        <strain evidence="12">LMG 26638</strain>
    </source>
</reference>
<dbReference type="PANTHER" id="PTHR33446:SF2">
    <property type="entry name" value="PROTEIN TONB"/>
    <property type="match status" value="1"/>
</dbReference>
<dbReference type="Pfam" id="PF03544">
    <property type="entry name" value="TonB_C"/>
    <property type="match status" value="1"/>
</dbReference>
<organism evidence="11 12">
    <name type="scientific">Malaciobacter pacificus</name>
    <dbReference type="NCBI Taxonomy" id="1080223"/>
    <lineage>
        <taxon>Bacteria</taxon>
        <taxon>Pseudomonadati</taxon>
        <taxon>Campylobacterota</taxon>
        <taxon>Epsilonproteobacteria</taxon>
        <taxon>Campylobacterales</taxon>
        <taxon>Arcobacteraceae</taxon>
        <taxon>Malaciobacter</taxon>
    </lineage>
</organism>
<evidence type="ECO:0000256" key="8">
    <source>
        <dbReference type="ARBA" id="ARBA00022989"/>
    </source>
</evidence>
<feature type="domain" description="TonB C-terminal" evidence="10">
    <location>
        <begin position="148"/>
        <end position="233"/>
    </location>
</feature>
<evidence type="ECO:0000256" key="2">
    <source>
        <dbReference type="ARBA" id="ARBA00006555"/>
    </source>
</evidence>
<evidence type="ECO:0000256" key="1">
    <source>
        <dbReference type="ARBA" id="ARBA00004383"/>
    </source>
</evidence>
<dbReference type="GO" id="GO:0031992">
    <property type="term" value="F:energy transducer activity"/>
    <property type="evidence" value="ECO:0007669"/>
    <property type="project" value="InterPro"/>
</dbReference>
<sequence length="233" mass="27100">MKRYFGSFFLTLFIYLSAATTLFYVYSNSEFNKEKIEEPVKKISLNHVEIKPIIKKELPKKEEIKKVQEKIIKKEVVKKQIKPKVKPKPKAKKVVKKTIKKEIRKQEVQKPVKKVVKEETITTPKPVISKKAINTVPKVNAKQEFLNKHLSQIRNLINENIKYPKRARKLKIQGLVTVKFKILKDGKLGEIQIIDGNKFLRKSTIEAIKRAANNFPKTTTDIEIKIPIAYKLI</sequence>
<gene>
    <name evidence="11" type="primary">tonB3</name>
    <name evidence="11" type="ORF">APAC_1493</name>
</gene>
<evidence type="ECO:0000313" key="12">
    <source>
        <dbReference type="Proteomes" id="UP000322726"/>
    </source>
</evidence>
<dbReference type="AlphaFoldDB" id="A0A5C2HE19"/>
<reference evidence="11 12" key="2">
    <citation type="submission" date="2019-09" db="EMBL/GenBank/DDBJ databases">
        <title>Complete genome sequencing of four Arcobacter species reveals a diverse suite of mobile elements.</title>
        <authorList>
            <person name="Miller W.G."/>
            <person name="Yee E."/>
            <person name="Bono J.L."/>
        </authorList>
    </citation>
    <scope>NUCLEOTIDE SEQUENCE [LARGE SCALE GENOMIC DNA]</scope>
    <source>
        <strain evidence="11 12">LMG 26638</strain>
    </source>
</reference>
<name>A0A5C2HE19_9BACT</name>
<dbReference type="Proteomes" id="UP000322726">
    <property type="component" value="Chromosome"/>
</dbReference>
<comment type="similarity">
    <text evidence="2">Belongs to the TonB family.</text>
</comment>
<dbReference type="InterPro" id="IPR037682">
    <property type="entry name" value="TonB_C"/>
</dbReference>
<dbReference type="EMBL" id="CP035928">
    <property type="protein sequence ID" value="QEP34602.1"/>
    <property type="molecule type" value="Genomic_DNA"/>
</dbReference>
<dbReference type="NCBIfam" id="TIGR01352">
    <property type="entry name" value="tonB_Cterm"/>
    <property type="match status" value="1"/>
</dbReference>
<dbReference type="Gene3D" id="3.30.1150.10">
    <property type="match status" value="1"/>
</dbReference>
<dbReference type="InterPro" id="IPR003538">
    <property type="entry name" value="TonB"/>
</dbReference>
<dbReference type="InterPro" id="IPR051045">
    <property type="entry name" value="TonB-dependent_transducer"/>
</dbReference>
<dbReference type="GO" id="GO:0098797">
    <property type="term" value="C:plasma membrane protein complex"/>
    <property type="evidence" value="ECO:0007669"/>
    <property type="project" value="TreeGrafter"/>
</dbReference>
<keyword evidence="12" id="KW-1185">Reference proteome</keyword>
<evidence type="ECO:0000313" key="11">
    <source>
        <dbReference type="EMBL" id="QEP34602.1"/>
    </source>
</evidence>
<dbReference type="PRINTS" id="PR01374">
    <property type="entry name" value="TONBPROTEIN"/>
</dbReference>
<dbReference type="GO" id="GO:0015891">
    <property type="term" value="P:siderophore transport"/>
    <property type="evidence" value="ECO:0007669"/>
    <property type="project" value="InterPro"/>
</dbReference>
<keyword evidence="4" id="KW-1003">Cell membrane</keyword>
<evidence type="ECO:0000256" key="9">
    <source>
        <dbReference type="ARBA" id="ARBA00023136"/>
    </source>
</evidence>
<dbReference type="GO" id="GO:0055085">
    <property type="term" value="P:transmembrane transport"/>
    <property type="evidence" value="ECO:0007669"/>
    <property type="project" value="InterPro"/>
</dbReference>
<dbReference type="InterPro" id="IPR006260">
    <property type="entry name" value="TonB/TolA_C"/>
</dbReference>
<dbReference type="KEGG" id="apai:APAC_1493"/>
<keyword evidence="9" id="KW-0472">Membrane</keyword>
<evidence type="ECO:0000256" key="5">
    <source>
        <dbReference type="ARBA" id="ARBA00022519"/>
    </source>
</evidence>
<keyword evidence="3" id="KW-0813">Transport</keyword>
<keyword evidence="7" id="KW-0653">Protein transport</keyword>
<dbReference type="PROSITE" id="PS52015">
    <property type="entry name" value="TONB_CTD"/>
    <property type="match status" value="1"/>
</dbReference>
<evidence type="ECO:0000256" key="7">
    <source>
        <dbReference type="ARBA" id="ARBA00022927"/>
    </source>
</evidence>
<dbReference type="GO" id="GO:0015031">
    <property type="term" value="P:protein transport"/>
    <property type="evidence" value="ECO:0007669"/>
    <property type="project" value="UniProtKB-KW"/>
</dbReference>
<dbReference type="PANTHER" id="PTHR33446">
    <property type="entry name" value="PROTEIN TONB-RELATED"/>
    <property type="match status" value="1"/>
</dbReference>